<keyword evidence="4" id="KW-1185">Reference proteome</keyword>
<comment type="caution">
    <text evidence="3">The sequence shown here is derived from an EMBL/GenBank/DDBJ whole genome shotgun (WGS) entry which is preliminary data.</text>
</comment>
<reference evidence="3" key="1">
    <citation type="submission" date="2021-11" db="EMBL/GenBank/DDBJ databases">
        <authorList>
            <person name="Schell T."/>
        </authorList>
    </citation>
    <scope>NUCLEOTIDE SEQUENCE</scope>
    <source>
        <strain evidence="3">M5</strain>
    </source>
</reference>
<proteinExistence type="predicted"/>
<evidence type="ECO:0000313" key="3">
    <source>
        <dbReference type="EMBL" id="CAH0102106.1"/>
    </source>
</evidence>
<name>A0A8J2WCW5_9CRUS</name>
<keyword evidence="2" id="KW-0472">Membrane</keyword>
<feature type="region of interest" description="Disordered" evidence="1">
    <location>
        <begin position="44"/>
        <end position="63"/>
    </location>
</feature>
<evidence type="ECO:0000256" key="2">
    <source>
        <dbReference type="SAM" id="Phobius"/>
    </source>
</evidence>
<feature type="transmembrane region" description="Helical" evidence="2">
    <location>
        <begin position="74"/>
        <end position="97"/>
    </location>
</feature>
<protein>
    <submittedName>
        <fullName evidence="3">Uncharacterized protein</fullName>
    </submittedName>
</protein>
<dbReference type="EMBL" id="CAKKLH010000073">
    <property type="protein sequence ID" value="CAH0102106.1"/>
    <property type="molecule type" value="Genomic_DNA"/>
</dbReference>
<gene>
    <name evidence="3" type="ORF">DGAL_LOCUS4484</name>
</gene>
<evidence type="ECO:0000313" key="4">
    <source>
        <dbReference type="Proteomes" id="UP000789390"/>
    </source>
</evidence>
<keyword evidence="2" id="KW-1133">Transmembrane helix</keyword>
<organism evidence="3 4">
    <name type="scientific">Daphnia galeata</name>
    <dbReference type="NCBI Taxonomy" id="27404"/>
    <lineage>
        <taxon>Eukaryota</taxon>
        <taxon>Metazoa</taxon>
        <taxon>Ecdysozoa</taxon>
        <taxon>Arthropoda</taxon>
        <taxon>Crustacea</taxon>
        <taxon>Branchiopoda</taxon>
        <taxon>Diplostraca</taxon>
        <taxon>Cladocera</taxon>
        <taxon>Anomopoda</taxon>
        <taxon>Daphniidae</taxon>
        <taxon>Daphnia</taxon>
    </lineage>
</organism>
<dbReference type="OrthoDB" id="10009315at2759"/>
<dbReference type="AlphaFoldDB" id="A0A8J2WCW5"/>
<accession>A0A8J2WCW5</accession>
<keyword evidence="2" id="KW-0812">Transmembrane</keyword>
<dbReference type="Proteomes" id="UP000789390">
    <property type="component" value="Unassembled WGS sequence"/>
</dbReference>
<sequence>MNNNVMNKEAIQLLNAASSDSESASDLQFALAPQPTVQVRRKIRTKRKQRREVGSGSQSPSALSHSLPCTFFNILKIASISFAIGGTLVIGWIVMLLHTEVQQLSDKLASVPTSYDDETILGLKRTIKELSVNQSYHYYVLQNYSRGVEDFRQQMTSVTSDVSNIKDSLKEAPQMLNIGKELDSLKSSLATYGATISDLKLSLAELKDSPTSSSGALLETFNVTLQGRLDSITEDLHHHHDIITSLQNATERLSAQIPSANSVVQRVDAVQSSLVKLEAQQMNTTLTLNYAMQLLHEMIAKSSG</sequence>
<evidence type="ECO:0000256" key="1">
    <source>
        <dbReference type="SAM" id="MobiDB-lite"/>
    </source>
</evidence>